<name>A0A4S8LR62_DENBC</name>
<proteinExistence type="predicted"/>
<protein>
    <submittedName>
        <fullName evidence="1">Uncharacterized protein</fullName>
    </submittedName>
</protein>
<gene>
    <name evidence="1" type="ORF">K435DRAFT_863038</name>
</gene>
<evidence type="ECO:0000313" key="2">
    <source>
        <dbReference type="Proteomes" id="UP000297245"/>
    </source>
</evidence>
<dbReference type="PANTHER" id="PTHR32208">
    <property type="entry name" value="SECRETED PROTEIN-RELATED"/>
    <property type="match status" value="1"/>
</dbReference>
<dbReference type="EMBL" id="ML179295">
    <property type="protein sequence ID" value="THU91874.1"/>
    <property type="molecule type" value="Genomic_DNA"/>
</dbReference>
<keyword evidence="2" id="KW-1185">Reference proteome</keyword>
<reference evidence="1 2" key="1">
    <citation type="journal article" date="2019" name="Nat. Ecol. Evol.">
        <title>Megaphylogeny resolves global patterns of mushroom evolution.</title>
        <authorList>
            <person name="Varga T."/>
            <person name="Krizsan K."/>
            <person name="Foldi C."/>
            <person name="Dima B."/>
            <person name="Sanchez-Garcia M."/>
            <person name="Sanchez-Ramirez S."/>
            <person name="Szollosi G.J."/>
            <person name="Szarkandi J.G."/>
            <person name="Papp V."/>
            <person name="Albert L."/>
            <person name="Andreopoulos W."/>
            <person name="Angelini C."/>
            <person name="Antonin V."/>
            <person name="Barry K.W."/>
            <person name="Bougher N.L."/>
            <person name="Buchanan P."/>
            <person name="Buyck B."/>
            <person name="Bense V."/>
            <person name="Catcheside P."/>
            <person name="Chovatia M."/>
            <person name="Cooper J."/>
            <person name="Damon W."/>
            <person name="Desjardin D."/>
            <person name="Finy P."/>
            <person name="Geml J."/>
            <person name="Haridas S."/>
            <person name="Hughes K."/>
            <person name="Justo A."/>
            <person name="Karasinski D."/>
            <person name="Kautmanova I."/>
            <person name="Kiss B."/>
            <person name="Kocsube S."/>
            <person name="Kotiranta H."/>
            <person name="LaButti K.M."/>
            <person name="Lechner B.E."/>
            <person name="Liimatainen K."/>
            <person name="Lipzen A."/>
            <person name="Lukacs Z."/>
            <person name="Mihaltcheva S."/>
            <person name="Morgado L.N."/>
            <person name="Niskanen T."/>
            <person name="Noordeloos M.E."/>
            <person name="Ohm R.A."/>
            <person name="Ortiz-Santana B."/>
            <person name="Ovrebo C."/>
            <person name="Racz N."/>
            <person name="Riley R."/>
            <person name="Savchenko A."/>
            <person name="Shiryaev A."/>
            <person name="Soop K."/>
            <person name="Spirin V."/>
            <person name="Szebenyi C."/>
            <person name="Tomsovsky M."/>
            <person name="Tulloss R.E."/>
            <person name="Uehling J."/>
            <person name="Grigoriev I.V."/>
            <person name="Vagvolgyi C."/>
            <person name="Papp T."/>
            <person name="Martin F.M."/>
            <person name="Miettinen O."/>
            <person name="Hibbett D.S."/>
            <person name="Nagy L.G."/>
        </authorList>
    </citation>
    <scope>NUCLEOTIDE SEQUENCE [LARGE SCALE GENOMIC DNA]</scope>
    <source>
        <strain evidence="1 2">CBS 962.96</strain>
    </source>
</reference>
<organism evidence="1 2">
    <name type="scientific">Dendrothele bispora (strain CBS 962.96)</name>
    <dbReference type="NCBI Taxonomy" id="1314807"/>
    <lineage>
        <taxon>Eukaryota</taxon>
        <taxon>Fungi</taxon>
        <taxon>Dikarya</taxon>
        <taxon>Basidiomycota</taxon>
        <taxon>Agaricomycotina</taxon>
        <taxon>Agaricomycetes</taxon>
        <taxon>Agaricomycetidae</taxon>
        <taxon>Agaricales</taxon>
        <taxon>Agaricales incertae sedis</taxon>
        <taxon>Dendrothele</taxon>
    </lineage>
</organism>
<evidence type="ECO:0000313" key="1">
    <source>
        <dbReference type="EMBL" id="THU91874.1"/>
    </source>
</evidence>
<sequence>MKFISFENGASGNNPSYEFFPPKNINGFNGVKIPSPFLSNTLNANHFPILIMLPDGNIFVAANQKAMLFNWRTNTETPLPGIPNGVRVR</sequence>
<accession>A0A4S8LR62</accession>
<dbReference type="PANTHER" id="PTHR32208:SF96">
    <property type="entry name" value="GLYOXAL OXIDASE"/>
    <property type="match status" value="1"/>
</dbReference>
<dbReference type="OrthoDB" id="2019572at2759"/>
<dbReference type="Proteomes" id="UP000297245">
    <property type="component" value="Unassembled WGS sequence"/>
</dbReference>
<dbReference type="AlphaFoldDB" id="A0A4S8LR62"/>